<sequence>MSILQDLTQALNLAYTNGKYDTVLQIAPEILLELSQNNLLTAKKNVKVSTSDLQITNKILEMICTASLLSKSADQESFSKYISLIKASPENIELLWLHLISLLSQGDFIHHQQLSTKYHILIPNFEKGKYAQFGKNLEVFLNEGNYGGVLKSFQEESQIDKLILSFKSQFLELCRNEIGDNLESSYKNGLKLGAARSLLYFTTDLEVATFAEERGWNVDKNGVINFVEEEENLPKNNDYMDEDLDTVEIVLAYAQDLERVV</sequence>
<dbReference type="Pfam" id="PF10075">
    <property type="entry name" value="CSN8_PSD8_EIF3K"/>
    <property type="match status" value="1"/>
</dbReference>
<comment type="caution">
    <text evidence="3">The sequence shown here is derived from an EMBL/GenBank/DDBJ whole genome shotgun (WGS) entry which is preliminary data.</text>
</comment>
<accession>A0A1B7TEG4</accession>
<protein>
    <recommendedName>
        <fullName evidence="2">CSN8/PSMD8/EIF3K domain-containing protein</fullName>
    </recommendedName>
</protein>
<gene>
    <name evidence="3" type="ORF">HANVADRAFT_48644</name>
</gene>
<evidence type="ECO:0000256" key="1">
    <source>
        <dbReference type="ARBA" id="ARBA00022942"/>
    </source>
</evidence>
<feature type="domain" description="CSN8/PSMD8/EIF3K" evidence="2">
    <location>
        <begin position="93"/>
        <end position="236"/>
    </location>
</feature>
<evidence type="ECO:0000259" key="2">
    <source>
        <dbReference type="Pfam" id="PF10075"/>
    </source>
</evidence>
<dbReference type="GO" id="GO:0008541">
    <property type="term" value="C:proteasome regulatory particle, lid subcomplex"/>
    <property type="evidence" value="ECO:0007669"/>
    <property type="project" value="TreeGrafter"/>
</dbReference>
<dbReference type="Gene3D" id="1.25.40.990">
    <property type="match status" value="1"/>
</dbReference>
<dbReference type="Proteomes" id="UP000092321">
    <property type="component" value="Unassembled WGS sequence"/>
</dbReference>
<dbReference type="EMBL" id="LXPE01000011">
    <property type="protein sequence ID" value="OBA27127.1"/>
    <property type="molecule type" value="Genomic_DNA"/>
</dbReference>
<dbReference type="PANTHER" id="PTHR12387:SF0">
    <property type="entry name" value="26S PROTEASOME NON-ATPASE REGULATORY SUBUNIT 8"/>
    <property type="match status" value="1"/>
</dbReference>
<dbReference type="GO" id="GO:0005634">
    <property type="term" value="C:nucleus"/>
    <property type="evidence" value="ECO:0007669"/>
    <property type="project" value="TreeGrafter"/>
</dbReference>
<dbReference type="PANTHER" id="PTHR12387">
    <property type="entry name" value="26S PROTEASOME NON-ATPASE REGULATORY SUBUNIT 8"/>
    <property type="match status" value="1"/>
</dbReference>
<dbReference type="GO" id="GO:0005829">
    <property type="term" value="C:cytosol"/>
    <property type="evidence" value="ECO:0007669"/>
    <property type="project" value="TreeGrafter"/>
</dbReference>
<organism evidence="3 4">
    <name type="scientific">Hanseniaspora valbyensis NRRL Y-1626</name>
    <dbReference type="NCBI Taxonomy" id="766949"/>
    <lineage>
        <taxon>Eukaryota</taxon>
        <taxon>Fungi</taxon>
        <taxon>Dikarya</taxon>
        <taxon>Ascomycota</taxon>
        <taxon>Saccharomycotina</taxon>
        <taxon>Saccharomycetes</taxon>
        <taxon>Saccharomycodales</taxon>
        <taxon>Saccharomycodaceae</taxon>
        <taxon>Hanseniaspora</taxon>
    </lineage>
</organism>
<dbReference type="InterPro" id="IPR006746">
    <property type="entry name" value="26S_Psome_Rpn12"/>
</dbReference>
<evidence type="ECO:0000313" key="4">
    <source>
        <dbReference type="Proteomes" id="UP000092321"/>
    </source>
</evidence>
<reference evidence="4" key="1">
    <citation type="journal article" date="2016" name="Proc. Natl. Acad. Sci. U.S.A.">
        <title>Comparative genomics of biotechnologically important yeasts.</title>
        <authorList>
            <person name="Riley R."/>
            <person name="Haridas S."/>
            <person name="Wolfe K.H."/>
            <person name="Lopes M.R."/>
            <person name="Hittinger C.T."/>
            <person name="Goeker M."/>
            <person name="Salamov A.A."/>
            <person name="Wisecaver J.H."/>
            <person name="Long T.M."/>
            <person name="Calvey C.H."/>
            <person name="Aerts A.L."/>
            <person name="Barry K.W."/>
            <person name="Choi C."/>
            <person name="Clum A."/>
            <person name="Coughlan A.Y."/>
            <person name="Deshpande S."/>
            <person name="Douglass A.P."/>
            <person name="Hanson S.J."/>
            <person name="Klenk H.-P."/>
            <person name="LaButti K.M."/>
            <person name="Lapidus A."/>
            <person name="Lindquist E.A."/>
            <person name="Lipzen A.M."/>
            <person name="Meier-Kolthoff J.P."/>
            <person name="Ohm R.A."/>
            <person name="Otillar R.P."/>
            <person name="Pangilinan J.L."/>
            <person name="Peng Y."/>
            <person name="Rokas A."/>
            <person name="Rosa C.A."/>
            <person name="Scheuner C."/>
            <person name="Sibirny A.A."/>
            <person name="Slot J.C."/>
            <person name="Stielow J.B."/>
            <person name="Sun H."/>
            <person name="Kurtzman C.P."/>
            <person name="Blackwell M."/>
            <person name="Grigoriev I.V."/>
            <person name="Jeffries T.W."/>
        </authorList>
    </citation>
    <scope>NUCLEOTIDE SEQUENCE [LARGE SCALE GENOMIC DNA]</scope>
    <source>
        <strain evidence="4">NRRL Y-1626</strain>
    </source>
</reference>
<name>A0A1B7TEG4_9ASCO</name>
<keyword evidence="4" id="KW-1185">Reference proteome</keyword>
<dbReference type="AlphaFoldDB" id="A0A1B7TEG4"/>
<dbReference type="OrthoDB" id="8775810at2759"/>
<keyword evidence="1" id="KW-0647">Proteasome</keyword>
<evidence type="ECO:0000313" key="3">
    <source>
        <dbReference type="EMBL" id="OBA27127.1"/>
    </source>
</evidence>
<proteinExistence type="predicted"/>
<dbReference type="GO" id="GO:0043161">
    <property type="term" value="P:proteasome-mediated ubiquitin-dependent protein catabolic process"/>
    <property type="evidence" value="ECO:0007669"/>
    <property type="project" value="TreeGrafter"/>
</dbReference>
<dbReference type="InterPro" id="IPR033464">
    <property type="entry name" value="CSN8_PSD8_EIF3K"/>
</dbReference>